<protein>
    <submittedName>
        <fullName evidence="1">Uncharacterized protein</fullName>
    </submittedName>
</protein>
<evidence type="ECO:0000313" key="2">
    <source>
        <dbReference type="Proteomes" id="UP001234989"/>
    </source>
</evidence>
<gene>
    <name evidence="1" type="ORF">MTR67_038758</name>
</gene>
<sequence>MVLECWPRSVCRLGA</sequence>
<keyword evidence="2" id="KW-1185">Reference proteome</keyword>
<dbReference type="Proteomes" id="UP001234989">
    <property type="component" value="Chromosome 9"/>
</dbReference>
<reference evidence="1" key="1">
    <citation type="submission" date="2023-08" db="EMBL/GenBank/DDBJ databases">
        <title>A de novo genome assembly of Solanum verrucosum Schlechtendal, a Mexican diploid species geographically isolated from the other diploid A-genome species in potato relatives.</title>
        <authorList>
            <person name="Hosaka K."/>
        </authorList>
    </citation>
    <scope>NUCLEOTIDE SEQUENCE</scope>
    <source>
        <tissue evidence="1">Young leaves</tissue>
    </source>
</reference>
<dbReference type="EMBL" id="CP133620">
    <property type="protein sequence ID" value="WMV45373.1"/>
    <property type="molecule type" value="Genomic_DNA"/>
</dbReference>
<evidence type="ECO:0000313" key="1">
    <source>
        <dbReference type="EMBL" id="WMV45373.1"/>
    </source>
</evidence>
<organism evidence="1 2">
    <name type="scientific">Solanum verrucosum</name>
    <dbReference type="NCBI Taxonomy" id="315347"/>
    <lineage>
        <taxon>Eukaryota</taxon>
        <taxon>Viridiplantae</taxon>
        <taxon>Streptophyta</taxon>
        <taxon>Embryophyta</taxon>
        <taxon>Tracheophyta</taxon>
        <taxon>Spermatophyta</taxon>
        <taxon>Magnoliopsida</taxon>
        <taxon>eudicotyledons</taxon>
        <taxon>Gunneridae</taxon>
        <taxon>Pentapetalae</taxon>
        <taxon>asterids</taxon>
        <taxon>lamiids</taxon>
        <taxon>Solanales</taxon>
        <taxon>Solanaceae</taxon>
        <taxon>Solanoideae</taxon>
        <taxon>Solaneae</taxon>
        <taxon>Solanum</taxon>
    </lineage>
</organism>
<name>A0AAF0UGH1_SOLVR</name>
<accession>A0AAF0UGH1</accession>
<proteinExistence type="predicted"/>